<keyword evidence="3" id="KW-1185">Reference proteome</keyword>
<dbReference type="SUPFAM" id="SSF75011">
    <property type="entry name" value="3-carboxy-cis,cis-mucoante lactonizing enzyme"/>
    <property type="match status" value="1"/>
</dbReference>
<feature type="compositionally biased region" description="Low complexity" evidence="1">
    <location>
        <begin position="626"/>
        <end position="647"/>
    </location>
</feature>
<dbReference type="AlphaFoldDB" id="A0A2K3DJR5"/>
<feature type="compositionally biased region" description="Basic and acidic residues" evidence="1">
    <location>
        <begin position="1"/>
        <end position="20"/>
    </location>
</feature>
<accession>A0A2K3DJR5</accession>
<dbReference type="InParanoid" id="A0A2K3DJR5"/>
<evidence type="ECO:0000313" key="2">
    <source>
        <dbReference type="EMBL" id="PNW80776.1"/>
    </source>
</evidence>
<protein>
    <submittedName>
        <fullName evidence="2">Uncharacterized protein</fullName>
    </submittedName>
</protein>
<dbReference type="Proteomes" id="UP000006906">
    <property type="component" value="Chromosome 7"/>
</dbReference>
<dbReference type="GeneID" id="5716202"/>
<feature type="compositionally biased region" description="Polar residues" evidence="1">
    <location>
        <begin position="82"/>
        <end position="92"/>
    </location>
</feature>
<feature type="region of interest" description="Disordered" evidence="1">
    <location>
        <begin position="620"/>
        <end position="655"/>
    </location>
</feature>
<sequence>MWNAARERPFRATRESKGGDSTDSDNDGGGDISHGGGDVSSGDGDGSDGDGDGRDGDGDGRDGDGDGRDGDGDSDGGEAGPGTSNGHATNTGAGPGSVSGPQANRDAPKRLPPNSSPWLTGVTVGPPGWEEARHQWAAAAAAQRTAKDEAAAARGAAAIAAEAPRRAAAAAAQPPPPQRRWPALHPSSAPTPPLTLYACHYEAPGVVAYDGTSLLPLGLLVRLPGDEMGMPEGIGASHDRLYVVNAHDTRVACISLQPPGPRHRSSNSTNSSSSTGSGHETERLGGGGGGVGCWRLDSAPRTPFGQGVVLFTVVCGRGWTSWGLELGPLPWQLPPESAPHHVHQRLAPLSYHAFCAVGRAAARVGEAHGVATREAVALTPAAAQGSAVAAEAARAPAAAAAAAALYIAADRDYKVARGCTYSNAPPPRTNGVIICVPLAWMHDMAARTAATSSGGVLYEPQAGHDGPFFYSPPPAGVQAVAQAATAAGAPAAPAQEARARVSAANVERHAVLRRPSGLRLSPCGRSLWTTSYDGGLVELAGPMQRGPWPAGQVPPGTVLRVLPLPLPLRVPTEGGPGAWRRRGRGQGHGRGQGGRGRGRGAVMLPWDVAFVPRNHLRETVTREQQRQQQGQELEGVAAQGQEGPGAASAGGGQSSHTLCVTLHEDTSQHKRPRKAAELRLGIVLQHQSGCDGIGDHSAGSVAAGEVGVRIVMRRPPTADVSHINNVCVC</sequence>
<dbReference type="OrthoDB" id="546468at2759"/>
<dbReference type="KEGG" id="cre:CHLRE_07g329277v5"/>
<feature type="region of interest" description="Disordered" evidence="1">
    <location>
        <begin position="1"/>
        <end position="128"/>
    </location>
</feature>
<reference evidence="2 3" key="1">
    <citation type="journal article" date="2007" name="Science">
        <title>The Chlamydomonas genome reveals the evolution of key animal and plant functions.</title>
        <authorList>
            <person name="Merchant S.S."/>
            <person name="Prochnik S.E."/>
            <person name="Vallon O."/>
            <person name="Harris E.H."/>
            <person name="Karpowicz S.J."/>
            <person name="Witman G.B."/>
            <person name="Terry A."/>
            <person name="Salamov A."/>
            <person name="Fritz-Laylin L.K."/>
            <person name="Marechal-Drouard L."/>
            <person name="Marshall W.F."/>
            <person name="Qu L.H."/>
            <person name="Nelson D.R."/>
            <person name="Sanderfoot A.A."/>
            <person name="Spalding M.H."/>
            <person name="Kapitonov V.V."/>
            <person name="Ren Q."/>
            <person name="Ferris P."/>
            <person name="Lindquist E."/>
            <person name="Shapiro H."/>
            <person name="Lucas S.M."/>
            <person name="Grimwood J."/>
            <person name="Schmutz J."/>
            <person name="Cardol P."/>
            <person name="Cerutti H."/>
            <person name="Chanfreau G."/>
            <person name="Chen C.L."/>
            <person name="Cognat V."/>
            <person name="Croft M.T."/>
            <person name="Dent R."/>
            <person name="Dutcher S."/>
            <person name="Fernandez E."/>
            <person name="Fukuzawa H."/>
            <person name="Gonzalez-Ballester D."/>
            <person name="Gonzalez-Halphen D."/>
            <person name="Hallmann A."/>
            <person name="Hanikenne M."/>
            <person name="Hippler M."/>
            <person name="Inwood W."/>
            <person name="Jabbari K."/>
            <person name="Kalanon M."/>
            <person name="Kuras R."/>
            <person name="Lefebvre P.A."/>
            <person name="Lemaire S.D."/>
            <person name="Lobanov A.V."/>
            <person name="Lohr M."/>
            <person name="Manuell A."/>
            <person name="Meier I."/>
            <person name="Mets L."/>
            <person name="Mittag M."/>
            <person name="Mittelmeier T."/>
            <person name="Moroney J.V."/>
            <person name="Moseley J."/>
            <person name="Napoli C."/>
            <person name="Nedelcu A.M."/>
            <person name="Niyogi K."/>
            <person name="Novoselov S.V."/>
            <person name="Paulsen I.T."/>
            <person name="Pazour G."/>
            <person name="Purton S."/>
            <person name="Ral J.P."/>
            <person name="Riano-Pachon D.M."/>
            <person name="Riekhof W."/>
            <person name="Rymarquis L."/>
            <person name="Schroda M."/>
            <person name="Stern D."/>
            <person name="Umen J."/>
            <person name="Willows R."/>
            <person name="Wilson N."/>
            <person name="Zimmer S.L."/>
            <person name="Allmer J."/>
            <person name="Balk J."/>
            <person name="Bisova K."/>
            <person name="Chen C.J."/>
            <person name="Elias M."/>
            <person name="Gendler K."/>
            <person name="Hauser C."/>
            <person name="Lamb M.R."/>
            <person name="Ledford H."/>
            <person name="Long J.C."/>
            <person name="Minagawa J."/>
            <person name="Page M.D."/>
            <person name="Pan J."/>
            <person name="Pootakham W."/>
            <person name="Roje S."/>
            <person name="Rose A."/>
            <person name="Stahlberg E."/>
            <person name="Terauchi A.M."/>
            <person name="Yang P."/>
            <person name="Ball S."/>
            <person name="Bowler C."/>
            <person name="Dieckmann C.L."/>
            <person name="Gladyshev V.N."/>
            <person name="Green P."/>
            <person name="Jorgensen R."/>
            <person name="Mayfield S."/>
            <person name="Mueller-Roeber B."/>
            <person name="Rajamani S."/>
            <person name="Sayre R.T."/>
            <person name="Brokstein P."/>
            <person name="Dubchak I."/>
            <person name="Goodstein D."/>
            <person name="Hornick L."/>
            <person name="Huang Y.W."/>
            <person name="Jhaveri J."/>
            <person name="Luo Y."/>
            <person name="Martinez D."/>
            <person name="Ngau W.C."/>
            <person name="Otillar B."/>
            <person name="Poliakov A."/>
            <person name="Porter A."/>
            <person name="Szajkowski L."/>
            <person name="Werner G."/>
            <person name="Zhou K."/>
            <person name="Grigoriev I.V."/>
            <person name="Rokhsar D.S."/>
            <person name="Grossman A.R."/>
        </authorList>
    </citation>
    <scope>NUCLEOTIDE SEQUENCE [LARGE SCALE GENOMIC DNA]</scope>
    <source>
        <strain evidence="3">CC-503</strain>
    </source>
</reference>
<feature type="compositionally biased region" description="Low complexity" evidence="1">
    <location>
        <begin position="266"/>
        <end position="278"/>
    </location>
</feature>
<dbReference type="ExpressionAtlas" id="A0A2K3DJR5">
    <property type="expression patterns" value="baseline"/>
</dbReference>
<gene>
    <name evidence="2" type="ORF">CHLRE_07g329277v5</name>
</gene>
<proteinExistence type="predicted"/>
<dbReference type="PANTHER" id="PTHR43603:SF1">
    <property type="entry name" value="ZINC-REGULATED GTPASE METALLOPROTEIN ACTIVATOR 1"/>
    <property type="match status" value="1"/>
</dbReference>
<dbReference type="Gramene" id="PNW80776">
    <property type="protein sequence ID" value="PNW80776"/>
    <property type="gene ID" value="CHLRE_07g329277v5"/>
</dbReference>
<dbReference type="EMBL" id="CM008968">
    <property type="protein sequence ID" value="PNW80776.1"/>
    <property type="molecule type" value="Genomic_DNA"/>
</dbReference>
<feature type="region of interest" description="Disordered" evidence="1">
    <location>
        <begin position="166"/>
        <end position="187"/>
    </location>
</feature>
<dbReference type="RefSeq" id="XP_042922723.1">
    <property type="nucleotide sequence ID" value="XM_043064155.1"/>
</dbReference>
<feature type="compositionally biased region" description="Basic and acidic residues" evidence="1">
    <location>
        <begin position="51"/>
        <end position="71"/>
    </location>
</feature>
<dbReference type="PANTHER" id="PTHR43603">
    <property type="entry name" value="COBW DOMAIN-CONTAINING PROTEIN DDB_G0274527"/>
    <property type="match status" value="1"/>
</dbReference>
<feature type="region of interest" description="Disordered" evidence="1">
    <location>
        <begin position="572"/>
        <end position="600"/>
    </location>
</feature>
<feature type="compositionally biased region" description="Gly residues" evidence="1">
    <location>
        <begin position="29"/>
        <end position="39"/>
    </location>
</feature>
<feature type="region of interest" description="Disordered" evidence="1">
    <location>
        <begin position="254"/>
        <end position="286"/>
    </location>
</feature>
<organism evidence="2 3">
    <name type="scientific">Chlamydomonas reinhardtii</name>
    <name type="common">Chlamydomonas smithii</name>
    <dbReference type="NCBI Taxonomy" id="3055"/>
    <lineage>
        <taxon>Eukaryota</taxon>
        <taxon>Viridiplantae</taxon>
        <taxon>Chlorophyta</taxon>
        <taxon>core chlorophytes</taxon>
        <taxon>Chlorophyceae</taxon>
        <taxon>CS clade</taxon>
        <taxon>Chlamydomonadales</taxon>
        <taxon>Chlamydomonadaceae</taxon>
        <taxon>Chlamydomonas</taxon>
    </lineage>
</organism>
<name>A0A2K3DJR5_CHLRE</name>
<dbReference type="InterPro" id="IPR051927">
    <property type="entry name" value="Zn_Chap_cDPG_Synth"/>
</dbReference>
<evidence type="ECO:0000256" key="1">
    <source>
        <dbReference type="SAM" id="MobiDB-lite"/>
    </source>
</evidence>
<evidence type="ECO:0000313" key="3">
    <source>
        <dbReference type="Proteomes" id="UP000006906"/>
    </source>
</evidence>